<comment type="caution">
    <text evidence="2">The sequence shown here is derived from an EMBL/GenBank/DDBJ whole genome shotgun (WGS) entry which is preliminary data.</text>
</comment>
<proteinExistence type="predicted"/>
<accession>A0A3D9L1S3</accession>
<protein>
    <submittedName>
        <fullName evidence="2">Uncharacterized protein</fullName>
    </submittedName>
</protein>
<reference evidence="2 3" key="1">
    <citation type="submission" date="2018-07" db="EMBL/GenBank/DDBJ databases">
        <title>Genomic Encyclopedia of Type Strains, Phase IV (KMG-IV): sequencing the most valuable type-strain genomes for metagenomic binning, comparative biology and taxonomic classification.</title>
        <authorList>
            <person name="Goeker M."/>
        </authorList>
    </citation>
    <scope>NUCLEOTIDE SEQUENCE [LARGE SCALE GENOMIC DNA]</scope>
    <source>
        <strain evidence="2 3">DSM 4134</strain>
    </source>
</reference>
<name>A0A3D9L1S3_MARFU</name>
<dbReference type="OrthoDB" id="1525231at2"/>
<gene>
    <name evidence="2" type="ORF">C7460_112150</name>
</gene>
<keyword evidence="1" id="KW-0472">Membrane</keyword>
<feature type="transmembrane region" description="Helical" evidence="1">
    <location>
        <begin position="42"/>
        <end position="63"/>
    </location>
</feature>
<keyword evidence="1" id="KW-0812">Transmembrane</keyword>
<dbReference type="EMBL" id="QREG01000012">
    <property type="protein sequence ID" value="RED97539.1"/>
    <property type="molecule type" value="Genomic_DNA"/>
</dbReference>
<evidence type="ECO:0000313" key="3">
    <source>
        <dbReference type="Proteomes" id="UP000256779"/>
    </source>
</evidence>
<organism evidence="2 3">
    <name type="scientific">Marinoscillum furvescens DSM 4134</name>
    <dbReference type="NCBI Taxonomy" id="1122208"/>
    <lineage>
        <taxon>Bacteria</taxon>
        <taxon>Pseudomonadati</taxon>
        <taxon>Bacteroidota</taxon>
        <taxon>Cytophagia</taxon>
        <taxon>Cytophagales</taxon>
        <taxon>Reichenbachiellaceae</taxon>
        <taxon>Marinoscillum</taxon>
    </lineage>
</organism>
<keyword evidence="3" id="KW-1185">Reference proteome</keyword>
<feature type="transmembrane region" description="Helical" evidence="1">
    <location>
        <begin position="84"/>
        <end position="104"/>
    </location>
</feature>
<sequence length="123" mass="13917">MKLIARLILVMILTYFLSFYMPWWIVFVVTFLTGFIIHGSGINVFIGTFLGAGLVWMLYAWYLDYNTASILSQKVIQLFPFDDPMMLIITSGLVGGLCGGFGGLSGNSFRQLFLKKKQKSFYS</sequence>
<keyword evidence="1" id="KW-1133">Transmembrane helix</keyword>
<dbReference type="RefSeq" id="WP_115868691.1">
    <property type="nucleotide sequence ID" value="NZ_QREG01000012.1"/>
</dbReference>
<dbReference type="Proteomes" id="UP000256779">
    <property type="component" value="Unassembled WGS sequence"/>
</dbReference>
<evidence type="ECO:0000256" key="1">
    <source>
        <dbReference type="SAM" id="Phobius"/>
    </source>
</evidence>
<dbReference type="AlphaFoldDB" id="A0A3D9L1S3"/>
<feature type="transmembrane region" description="Helical" evidence="1">
    <location>
        <begin position="7"/>
        <end position="36"/>
    </location>
</feature>
<evidence type="ECO:0000313" key="2">
    <source>
        <dbReference type="EMBL" id="RED97539.1"/>
    </source>
</evidence>